<sequence>MATVQDQAYVHQLPMSPNFSVLYTARTSLWSVLLCTIPILSDVQDRLKADIGASFHSFLTPTVFVCTALTAVHRQALVLASRKTQSGCVFAEFYPASTFSILTPLTAVVCAESDNQQDMEPEDSEPYLNTSTRIAQQPHPPSPQRDPGGCGHLCRACGTPCCISQAHGGGIEFRAGPSLTRT</sequence>
<dbReference type="Proteomes" id="UP001215598">
    <property type="component" value="Unassembled WGS sequence"/>
</dbReference>
<feature type="non-terminal residue" evidence="1">
    <location>
        <position position="182"/>
    </location>
</feature>
<evidence type="ECO:0000313" key="1">
    <source>
        <dbReference type="EMBL" id="KAJ7739125.1"/>
    </source>
</evidence>
<comment type="caution">
    <text evidence="1">The sequence shown here is derived from an EMBL/GenBank/DDBJ whole genome shotgun (WGS) entry which is preliminary data.</text>
</comment>
<keyword evidence="2" id="KW-1185">Reference proteome</keyword>
<evidence type="ECO:0000313" key="2">
    <source>
        <dbReference type="Proteomes" id="UP001215598"/>
    </source>
</evidence>
<reference evidence="1" key="1">
    <citation type="submission" date="2023-03" db="EMBL/GenBank/DDBJ databases">
        <title>Massive genome expansion in bonnet fungi (Mycena s.s.) driven by repeated elements and novel gene families across ecological guilds.</title>
        <authorList>
            <consortium name="Lawrence Berkeley National Laboratory"/>
            <person name="Harder C.B."/>
            <person name="Miyauchi S."/>
            <person name="Viragh M."/>
            <person name="Kuo A."/>
            <person name="Thoen E."/>
            <person name="Andreopoulos B."/>
            <person name="Lu D."/>
            <person name="Skrede I."/>
            <person name="Drula E."/>
            <person name="Henrissat B."/>
            <person name="Morin E."/>
            <person name="Kohler A."/>
            <person name="Barry K."/>
            <person name="LaButti K."/>
            <person name="Morin E."/>
            <person name="Salamov A."/>
            <person name="Lipzen A."/>
            <person name="Mereny Z."/>
            <person name="Hegedus B."/>
            <person name="Baldrian P."/>
            <person name="Stursova M."/>
            <person name="Weitz H."/>
            <person name="Taylor A."/>
            <person name="Grigoriev I.V."/>
            <person name="Nagy L.G."/>
            <person name="Martin F."/>
            <person name="Kauserud H."/>
        </authorList>
    </citation>
    <scope>NUCLEOTIDE SEQUENCE</scope>
    <source>
        <strain evidence="1">CBHHK182m</strain>
    </source>
</reference>
<organism evidence="1 2">
    <name type="scientific">Mycena metata</name>
    <dbReference type="NCBI Taxonomy" id="1033252"/>
    <lineage>
        <taxon>Eukaryota</taxon>
        <taxon>Fungi</taxon>
        <taxon>Dikarya</taxon>
        <taxon>Basidiomycota</taxon>
        <taxon>Agaricomycotina</taxon>
        <taxon>Agaricomycetes</taxon>
        <taxon>Agaricomycetidae</taxon>
        <taxon>Agaricales</taxon>
        <taxon>Marasmiineae</taxon>
        <taxon>Mycenaceae</taxon>
        <taxon>Mycena</taxon>
    </lineage>
</organism>
<gene>
    <name evidence="1" type="ORF">B0H16DRAFT_1568921</name>
</gene>
<accession>A0AAD7MYX1</accession>
<protein>
    <submittedName>
        <fullName evidence="1">Uncharacterized protein</fullName>
    </submittedName>
</protein>
<dbReference type="AlphaFoldDB" id="A0AAD7MYX1"/>
<dbReference type="EMBL" id="JARKIB010000108">
    <property type="protein sequence ID" value="KAJ7739125.1"/>
    <property type="molecule type" value="Genomic_DNA"/>
</dbReference>
<name>A0AAD7MYX1_9AGAR</name>
<proteinExistence type="predicted"/>